<proteinExistence type="predicted"/>
<dbReference type="RefSeq" id="XP_024586792.1">
    <property type="nucleotide sequence ID" value="XM_024721721.1"/>
</dbReference>
<dbReference type="GeneID" id="36403190"/>
<accession>A0A0P1B793</accession>
<name>A0A0P1B793_PLAHL</name>
<evidence type="ECO:0000256" key="1">
    <source>
        <dbReference type="SAM" id="MobiDB-lite"/>
    </source>
</evidence>
<feature type="region of interest" description="Disordered" evidence="1">
    <location>
        <begin position="36"/>
        <end position="56"/>
    </location>
</feature>
<dbReference type="AlphaFoldDB" id="A0A0P1B793"/>
<dbReference type="EMBL" id="CCYD01003137">
    <property type="protein sequence ID" value="CEG50423.1"/>
    <property type="molecule type" value="Genomic_DNA"/>
</dbReference>
<keyword evidence="3" id="KW-1185">Reference proteome</keyword>
<sequence>MRSTCLGRLGLVLPGEGKVFGRELASHPSCSCRKKFKNAPRQLGPRDHTADAGMIS</sequence>
<protein>
    <submittedName>
        <fullName evidence="2">Uncharacterized protein</fullName>
    </submittedName>
</protein>
<evidence type="ECO:0000313" key="3">
    <source>
        <dbReference type="Proteomes" id="UP000054928"/>
    </source>
</evidence>
<organism evidence="2 3">
    <name type="scientific">Plasmopara halstedii</name>
    <name type="common">Downy mildew of sunflower</name>
    <dbReference type="NCBI Taxonomy" id="4781"/>
    <lineage>
        <taxon>Eukaryota</taxon>
        <taxon>Sar</taxon>
        <taxon>Stramenopiles</taxon>
        <taxon>Oomycota</taxon>
        <taxon>Peronosporomycetes</taxon>
        <taxon>Peronosporales</taxon>
        <taxon>Peronosporaceae</taxon>
        <taxon>Plasmopara</taxon>
    </lineage>
</organism>
<dbReference type="Proteomes" id="UP000054928">
    <property type="component" value="Unassembled WGS sequence"/>
</dbReference>
<reference evidence="3" key="1">
    <citation type="submission" date="2014-09" db="EMBL/GenBank/DDBJ databases">
        <authorList>
            <person name="Sharma Rahul"/>
            <person name="Thines Marco"/>
        </authorList>
    </citation>
    <scope>NUCLEOTIDE SEQUENCE [LARGE SCALE GENOMIC DNA]</scope>
</reference>
<evidence type="ECO:0000313" key="2">
    <source>
        <dbReference type="EMBL" id="CEG50423.1"/>
    </source>
</evidence>